<comment type="cofactor">
    <cofactor evidence="1">
        <name>Mg(2+)</name>
        <dbReference type="ChEBI" id="CHEBI:18420"/>
    </cofactor>
</comment>
<evidence type="ECO:0000256" key="5">
    <source>
        <dbReference type="PIRSR" id="PIRSR015582-2"/>
    </source>
</evidence>
<keyword evidence="3 5" id="KW-0460">Magnesium</keyword>
<dbReference type="Proteomes" id="UP000236723">
    <property type="component" value="Unassembled WGS sequence"/>
</dbReference>
<dbReference type="RefSeq" id="WP_103944517.1">
    <property type="nucleotide sequence ID" value="NZ_FNVO01000035.1"/>
</dbReference>
<dbReference type="OrthoDB" id="9768429at2"/>
<feature type="binding site" evidence="5">
    <location>
        <position position="159"/>
    </location>
    <ligand>
        <name>Mg(2+)</name>
        <dbReference type="ChEBI" id="CHEBI:18420"/>
    </ligand>
</feature>
<dbReference type="AlphaFoldDB" id="A0A1H6E541"/>
<dbReference type="Gene3D" id="3.20.20.60">
    <property type="entry name" value="Phosphoenolpyruvate-binding domains"/>
    <property type="match status" value="1"/>
</dbReference>
<dbReference type="InterPro" id="IPR011206">
    <property type="entry name" value="Citrate_lyase_beta/mcl1/mcl2"/>
</dbReference>
<feature type="binding site" evidence="4">
    <location>
        <position position="132"/>
    </location>
    <ligand>
        <name>substrate</name>
    </ligand>
</feature>
<dbReference type="Pfam" id="PF03328">
    <property type="entry name" value="HpcH_HpaI"/>
    <property type="match status" value="1"/>
</dbReference>
<evidence type="ECO:0000313" key="8">
    <source>
        <dbReference type="Proteomes" id="UP000236723"/>
    </source>
</evidence>
<dbReference type="PANTHER" id="PTHR32308:SF0">
    <property type="entry name" value="HPCH_HPAI ALDOLASE_CITRATE LYASE DOMAIN-CONTAINING PROTEIN"/>
    <property type="match status" value="1"/>
</dbReference>
<keyword evidence="2 5" id="KW-0479">Metal-binding</keyword>
<reference evidence="8" key="1">
    <citation type="submission" date="2016-10" db="EMBL/GenBank/DDBJ databases">
        <authorList>
            <person name="Varghese N."/>
            <person name="Submissions S."/>
        </authorList>
    </citation>
    <scope>NUCLEOTIDE SEQUENCE [LARGE SCALE GENOMIC DNA]</scope>
    <source>
        <strain evidence="8">DSM 43163</strain>
    </source>
</reference>
<dbReference type="GO" id="GO:0006107">
    <property type="term" value="P:oxaloacetate metabolic process"/>
    <property type="evidence" value="ECO:0007669"/>
    <property type="project" value="TreeGrafter"/>
</dbReference>
<protein>
    <submittedName>
        <fullName evidence="7">Citrate lyase subunit beta / citryl-CoA lyase</fullName>
    </submittedName>
</protein>
<dbReference type="PANTHER" id="PTHR32308">
    <property type="entry name" value="LYASE BETA SUBUNIT, PUTATIVE (AFU_ORTHOLOGUE AFUA_4G13030)-RELATED"/>
    <property type="match status" value="1"/>
</dbReference>
<name>A0A1H6E541_9ACTN</name>
<keyword evidence="7" id="KW-0456">Lyase</keyword>
<dbReference type="SUPFAM" id="SSF51621">
    <property type="entry name" value="Phosphoenolpyruvate/pyruvate domain"/>
    <property type="match status" value="1"/>
</dbReference>
<accession>A0A1H6E541</accession>
<evidence type="ECO:0000259" key="6">
    <source>
        <dbReference type="Pfam" id="PF03328"/>
    </source>
</evidence>
<gene>
    <name evidence="7" type="ORF">SAMN04489712_13537</name>
</gene>
<dbReference type="GO" id="GO:0000287">
    <property type="term" value="F:magnesium ion binding"/>
    <property type="evidence" value="ECO:0007669"/>
    <property type="project" value="TreeGrafter"/>
</dbReference>
<dbReference type="GO" id="GO:0016829">
    <property type="term" value="F:lyase activity"/>
    <property type="evidence" value="ECO:0007669"/>
    <property type="project" value="UniProtKB-KW"/>
</dbReference>
<dbReference type="InterPro" id="IPR040442">
    <property type="entry name" value="Pyrv_kinase-like_dom_sf"/>
</dbReference>
<evidence type="ECO:0000256" key="2">
    <source>
        <dbReference type="ARBA" id="ARBA00022723"/>
    </source>
</evidence>
<evidence type="ECO:0000256" key="4">
    <source>
        <dbReference type="PIRSR" id="PIRSR015582-1"/>
    </source>
</evidence>
<feature type="domain" description="HpcH/HpaI aldolase/citrate lyase" evidence="6">
    <location>
        <begin position="11"/>
        <end position="227"/>
    </location>
</feature>
<evidence type="ECO:0000256" key="1">
    <source>
        <dbReference type="ARBA" id="ARBA00001946"/>
    </source>
</evidence>
<keyword evidence="8" id="KW-1185">Reference proteome</keyword>
<dbReference type="InterPro" id="IPR005000">
    <property type="entry name" value="Aldolase/citrate-lyase_domain"/>
</dbReference>
<feature type="binding site" evidence="5">
    <location>
        <position position="132"/>
    </location>
    <ligand>
        <name>Mg(2+)</name>
        <dbReference type="ChEBI" id="CHEBI:18420"/>
    </ligand>
</feature>
<evidence type="ECO:0000256" key="3">
    <source>
        <dbReference type="ARBA" id="ARBA00022842"/>
    </source>
</evidence>
<evidence type="ECO:0000313" key="7">
    <source>
        <dbReference type="EMBL" id="SEG92810.1"/>
    </source>
</evidence>
<proteinExistence type="predicted"/>
<organism evidence="7 8">
    <name type="scientific">Thermomonospora echinospora</name>
    <dbReference type="NCBI Taxonomy" id="1992"/>
    <lineage>
        <taxon>Bacteria</taxon>
        <taxon>Bacillati</taxon>
        <taxon>Actinomycetota</taxon>
        <taxon>Actinomycetes</taxon>
        <taxon>Streptosporangiales</taxon>
        <taxon>Thermomonosporaceae</taxon>
        <taxon>Thermomonospora</taxon>
    </lineage>
</organism>
<sequence>MPDPVGNAVWRSLLYVPANRDRFVRSAVSSSADAVILDLEDAVPAEHKAAAREQLSGAVAALRQGTAAVLVRVNRPWTAMIPDLEAAVQAGVDGVIIPKSDDAGMIRTVDQALCELEGDTAGAPTKVIPLIESARGVRRVDEIVDASTRVIAASTGIGDLCLDLRASPDSTAVTHAFTEVVQATKAAGRTPLGLAGLIVSFTDIDQFRALAATSRAIGSTGASCIHPRQIGTLNEVFGPSPDEIDGARRVVSAYEEAAAEGRGSVMLGDIFIDNANYRYAKELLERV</sequence>
<feature type="binding site" evidence="4">
    <location>
        <position position="72"/>
    </location>
    <ligand>
        <name>substrate</name>
    </ligand>
</feature>
<dbReference type="PIRSF" id="PIRSF015582">
    <property type="entry name" value="Cit_lyase_B"/>
    <property type="match status" value="1"/>
</dbReference>
<dbReference type="EMBL" id="FNVO01000035">
    <property type="protein sequence ID" value="SEG92810.1"/>
    <property type="molecule type" value="Genomic_DNA"/>
</dbReference>
<dbReference type="InterPro" id="IPR015813">
    <property type="entry name" value="Pyrv/PenolPyrv_kinase-like_dom"/>
</dbReference>